<dbReference type="GO" id="GO:0043386">
    <property type="term" value="P:mycotoxin biosynthetic process"/>
    <property type="evidence" value="ECO:0007669"/>
    <property type="project" value="InterPro"/>
</dbReference>
<proteinExistence type="inferred from homology"/>
<keyword evidence="4" id="KW-1133">Transmembrane helix</keyword>
<evidence type="ECO:0000256" key="2">
    <source>
        <dbReference type="ARBA" id="ARBA00023002"/>
    </source>
</evidence>
<dbReference type="InParanoid" id="A0A409XTZ0"/>
<dbReference type="PANTHER" id="PTHR33365:SF11">
    <property type="entry name" value="TAT PATHWAY SIGNAL SEQUENCE"/>
    <property type="match status" value="1"/>
</dbReference>
<keyword evidence="6" id="KW-1185">Reference proteome</keyword>
<evidence type="ECO:0000256" key="3">
    <source>
        <dbReference type="ARBA" id="ARBA00035112"/>
    </source>
</evidence>
<comment type="similarity">
    <text evidence="3">Belongs to the ustYa family.</text>
</comment>
<reference evidence="5 6" key="1">
    <citation type="journal article" date="2018" name="Evol. Lett.">
        <title>Horizontal gene cluster transfer increased hallucinogenic mushroom diversity.</title>
        <authorList>
            <person name="Reynolds H.T."/>
            <person name="Vijayakumar V."/>
            <person name="Gluck-Thaler E."/>
            <person name="Korotkin H.B."/>
            <person name="Matheny P.B."/>
            <person name="Slot J.C."/>
        </authorList>
    </citation>
    <scope>NUCLEOTIDE SEQUENCE [LARGE SCALE GENOMIC DNA]</scope>
    <source>
        <strain evidence="5 6">2631</strain>
    </source>
</reference>
<comment type="caution">
    <text evidence="5">The sequence shown here is derived from an EMBL/GenBank/DDBJ whole genome shotgun (WGS) entry which is preliminary data.</text>
</comment>
<dbReference type="Pfam" id="PF11807">
    <property type="entry name" value="UstYa"/>
    <property type="match status" value="1"/>
</dbReference>
<dbReference type="AlphaFoldDB" id="A0A409XTZ0"/>
<evidence type="ECO:0000313" key="6">
    <source>
        <dbReference type="Proteomes" id="UP000283269"/>
    </source>
</evidence>
<dbReference type="PANTHER" id="PTHR33365">
    <property type="entry name" value="YALI0B05434P"/>
    <property type="match status" value="1"/>
</dbReference>
<dbReference type="OrthoDB" id="3687641at2759"/>
<comment type="pathway">
    <text evidence="1">Mycotoxin biosynthesis.</text>
</comment>
<accession>A0A409XTZ0</accession>
<keyword evidence="4" id="KW-0812">Transmembrane</keyword>
<gene>
    <name evidence="5" type="ORF">CVT25_003752</name>
</gene>
<keyword evidence="4" id="KW-0472">Membrane</keyword>
<evidence type="ECO:0000256" key="1">
    <source>
        <dbReference type="ARBA" id="ARBA00004685"/>
    </source>
</evidence>
<dbReference type="Proteomes" id="UP000283269">
    <property type="component" value="Unassembled WGS sequence"/>
</dbReference>
<dbReference type="STRING" id="93625.A0A409XTZ0"/>
<organism evidence="5 6">
    <name type="scientific">Psilocybe cyanescens</name>
    <dbReference type="NCBI Taxonomy" id="93625"/>
    <lineage>
        <taxon>Eukaryota</taxon>
        <taxon>Fungi</taxon>
        <taxon>Dikarya</taxon>
        <taxon>Basidiomycota</taxon>
        <taxon>Agaricomycotina</taxon>
        <taxon>Agaricomycetes</taxon>
        <taxon>Agaricomycetidae</taxon>
        <taxon>Agaricales</taxon>
        <taxon>Agaricineae</taxon>
        <taxon>Strophariaceae</taxon>
        <taxon>Psilocybe</taxon>
    </lineage>
</organism>
<evidence type="ECO:0000256" key="4">
    <source>
        <dbReference type="SAM" id="Phobius"/>
    </source>
</evidence>
<dbReference type="GO" id="GO:0016491">
    <property type="term" value="F:oxidoreductase activity"/>
    <property type="evidence" value="ECO:0007669"/>
    <property type="project" value="UniProtKB-KW"/>
</dbReference>
<name>A0A409XTZ0_PSICY</name>
<keyword evidence="2" id="KW-0560">Oxidoreductase</keyword>
<dbReference type="InterPro" id="IPR021765">
    <property type="entry name" value="UstYa-like"/>
</dbReference>
<evidence type="ECO:0000313" key="5">
    <source>
        <dbReference type="EMBL" id="PPQ94167.1"/>
    </source>
</evidence>
<protein>
    <submittedName>
        <fullName evidence="5">Uncharacterized protein</fullName>
    </submittedName>
</protein>
<dbReference type="EMBL" id="NHYD01000437">
    <property type="protein sequence ID" value="PPQ94167.1"/>
    <property type="molecule type" value="Genomic_DNA"/>
</dbReference>
<sequence>MGQIEFPRWMLYYLAFAFFMSAFANIFSIVVRFEVIGFGRSTPSLPITPHSAALEYLGAESDPFHSADEWETLYPPGKGFVRLDGSYYLISMYHQMHCVNSFRRSIEDYRAGLNTTALRMMHLTHCLSYLRQSILCNADISLELTSLRRTVNGETVHAAYGGGVTHECRDWSEVYGWLAKNHQEWKNDDNFEVL</sequence>
<feature type="transmembrane region" description="Helical" evidence="4">
    <location>
        <begin position="12"/>
        <end position="31"/>
    </location>
</feature>